<dbReference type="Gene3D" id="3.10.420.10">
    <property type="entry name" value="SecB-like"/>
    <property type="match status" value="1"/>
</dbReference>
<feature type="non-terminal residue" evidence="1">
    <location>
        <position position="1"/>
    </location>
</feature>
<evidence type="ECO:0000313" key="2">
    <source>
        <dbReference type="Proteomes" id="UP000297225"/>
    </source>
</evidence>
<evidence type="ECO:0000313" key="1">
    <source>
        <dbReference type="EMBL" id="TFH93897.1"/>
    </source>
</evidence>
<dbReference type="SUPFAM" id="SSF54611">
    <property type="entry name" value="SecB-like"/>
    <property type="match status" value="1"/>
</dbReference>
<gene>
    <name evidence="1" type="ORF">E4P47_09765</name>
</gene>
<sequence>VRSYISNLTMQSGYETVVLPSINFVKLVNNNNNNIEE</sequence>
<proteinExistence type="predicted"/>
<dbReference type="Proteomes" id="UP000297225">
    <property type="component" value="Unassembled WGS sequence"/>
</dbReference>
<organism evidence="1 2">
    <name type="scientific">Porphyromonas levii</name>
    <dbReference type="NCBI Taxonomy" id="28114"/>
    <lineage>
        <taxon>Bacteria</taxon>
        <taxon>Pseudomonadati</taxon>
        <taxon>Bacteroidota</taxon>
        <taxon>Bacteroidia</taxon>
        <taxon>Bacteroidales</taxon>
        <taxon>Porphyromonadaceae</taxon>
        <taxon>Porphyromonas</taxon>
    </lineage>
</organism>
<accession>A0A4Y8WLX1</accession>
<name>A0A4Y8WLX1_9PORP</name>
<keyword evidence="2" id="KW-1185">Reference proteome</keyword>
<protein>
    <submittedName>
        <fullName evidence="1">Preprotein translocase subunit SecB</fullName>
    </submittedName>
</protein>
<dbReference type="AlphaFoldDB" id="A0A4Y8WLX1"/>
<dbReference type="EMBL" id="SPNC01000268">
    <property type="protein sequence ID" value="TFH93897.1"/>
    <property type="molecule type" value="Genomic_DNA"/>
</dbReference>
<dbReference type="InterPro" id="IPR035958">
    <property type="entry name" value="SecB-like_sf"/>
</dbReference>
<comment type="caution">
    <text evidence="1">The sequence shown here is derived from an EMBL/GenBank/DDBJ whole genome shotgun (WGS) entry which is preliminary data.</text>
</comment>
<reference evidence="1 2" key="1">
    <citation type="submission" date="2019-03" db="EMBL/GenBank/DDBJ databases">
        <title>Porphyromonas levii Isolated from the Uterus of Dairy Cows.</title>
        <authorList>
            <person name="Francis A.M."/>
        </authorList>
    </citation>
    <scope>NUCLEOTIDE SEQUENCE [LARGE SCALE GENOMIC DNA]</scope>
    <source>
        <strain evidence="1 2">AF5678</strain>
    </source>
</reference>